<evidence type="ECO:0000313" key="2">
    <source>
        <dbReference type="Proteomes" id="UP000317303"/>
    </source>
</evidence>
<reference evidence="1 2" key="1">
    <citation type="submission" date="2019-07" db="EMBL/GenBank/DDBJ databases">
        <title>R&amp;d 2014.</title>
        <authorList>
            <person name="Klenk H.-P."/>
        </authorList>
    </citation>
    <scope>NUCLEOTIDE SEQUENCE [LARGE SCALE GENOMIC DNA]</scope>
    <source>
        <strain evidence="1 2">DSM 43194</strain>
    </source>
</reference>
<keyword evidence="2" id="KW-1185">Reference proteome</keyword>
<name>A0A660CEH1_9PSEU</name>
<dbReference type="OrthoDB" id="9903087at2"/>
<organism evidence="1 2">
    <name type="scientific">Prauserella rugosa</name>
    <dbReference type="NCBI Taxonomy" id="43354"/>
    <lineage>
        <taxon>Bacteria</taxon>
        <taxon>Bacillati</taxon>
        <taxon>Actinomycetota</taxon>
        <taxon>Actinomycetes</taxon>
        <taxon>Pseudonocardiales</taxon>
        <taxon>Pseudonocardiaceae</taxon>
        <taxon>Prauserella</taxon>
    </lineage>
</organism>
<protein>
    <recommendedName>
        <fullName evidence="3">HEAT repeat protein</fullName>
    </recommendedName>
</protein>
<sequence length="192" mass="21090">MLDLEQLLQQAKAGELTPREIGLVEESLAEGLSGSDAYRALMIVGMVAAPARNTDVVARYLDDRDPTVAAQALHVLSDVWGRARDHRDAMLRLLRGIPGDEAGHATTQALNSAARYLHGTPEWDATDRQIFTAIIDVALDELRLPTQRMHAAVCLRNVMPPSPDENGRPMPGTSEFDRVILASWEYLGEGEH</sequence>
<dbReference type="EMBL" id="VLJV01000001">
    <property type="protein sequence ID" value="TWH20804.1"/>
    <property type="molecule type" value="Genomic_DNA"/>
</dbReference>
<comment type="caution">
    <text evidence="1">The sequence shown here is derived from an EMBL/GenBank/DDBJ whole genome shotgun (WGS) entry which is preliminary data.</text>
</comment>
<evidence type="ECO:0008006" key="3">
    <source>
        <dbReference type="Google" id="ProtNLM"/>
    </source>
</evidence>
<gene>
    <name evidence="1" type="ORF">JD82_02653</name>
</gene>
<dbReference type="AlphaFoldDB" id="A0A660CEH1"/>
<dbReference type="Proteomes" id="UP000317303">
    <property type="component" value="Unassembled WGS sequence"/>
</dbReference>
<dbReference type="RefSeq" id="WP_030531610.1">
    <property type="nucleotide sequence ID" value="NZ_JOIJ01000005.1"/>
</dbReference>
<evidence type="ECO:0000313" key="1">
    <source>
        <dbReference type="EMBL" id="TWH20804.1"/>
    </source>
</evidence>
<accession>A0A660CEH1</accession>
<proteinExistence type="predicted"/>